<feature type="compositionally biased region" description="Basic and acidic residues" evidence="7">
    <location>
        <begin position="44"/>
        <end position="54"/>
    </location>
</feature>
<protein>
    <recommendedName>
        <fullName evidence="8">Protein kinase domain-containing protein</fullName>
    </recommendedName>
</protein>
<evidence type="ECO:0000313" key="9">
    <source>
        <dbReference type="EMBL" id="PWN33780.1"/>
    </source>
</evidence>
<gene>
    <name evidence="9" type="ORF">FA14DRAFT_180415</name>
</gene>
<feature type="domain" description="Protein kinase" evidence="8">
    <location>
        <begin position="100"/>
        <end position="373"/>
    </location>
</feature>
<dbReference type="GO" id="GO:0004674">
    <property type="term" value="F:protein serine/threonine kinase activity"/>
    <property type="evidence" value="ECO:0007669"/>
    <property type="project" value="UniProtKB-KW"/>
</dbReference>
<accession>A0A316V8G9</accession>
<feature type="region of interest" description="Disordered" evidence="7">
    <location>
        <begin position="971"/>
        <end position="1029"/>
    </location>
</feature>
<feature type="region of interest" description="Disordered" evidence="7">
    <location>
        <begin position="562"/>
        <end position="627"/>
    </location>
</feature>
<dbReference type="GO" id="GO:0007165">
    <property type="term" value="P:signal transduction"/>
    <property type="evidence" value="ECO:0007669"/>
    <property type="project" value="TreeGrafter"/>
</dbReference>
<feature type="region of interest" description="Disordered" evidence="7">
    <location>
        <begin position="423"/>
        <end position="493"/>
    </location>
</feature>
<sequence length="1194" mass="133254">MERVGSKQLKSLDITSSNHRSFSGSHGSHNWKKGLETPPVLSRAMKEPPKEQKDSSTGQLINIRQVLARPSPKKEDEKTSTENENNGIFSWSDEQLAERYNFIKEVGFGNWGSCWRVTAKQDAVNLVADKEYAIKLVHRHGTPPSNARVKALWNEYKVLRSCGKPGHPNLVHFKEFIITPSYALVAMDYYRQAMNVALPVSLYAGPNGYFKQLLSSINWLHERKVTHCDIKVANLLVDLTDDTVRGRPILVDFGFATLHDAKTNFQSTQTWGTPEYLSPERSRGDRHDERLSDIWALGVTFFEIATGRTPFEQDDEQFLTKEQLDEYYRRTINPEWVGTWSIPKSLEKLCKRMLTPEPEKRIFTGEALHHSFFREDFSDDLGDIDASLREELRKECRDSNMTESLVLDPANEDSMLEADFNVRTPRKDQNGQAHSSSSIKFKQSNASVLLTPDRARENGSRQSPDVSLTSTGLNHMSAQEFTPPCVPKKDNRREQVRIILDESDSEDIRNTSGMADLTASSFGQDLASDDDVTDANLILQQQQHQQGTSSSGSVFRELIWQTPPPKAGSRTRSASDGNESTPSKPTSSTMKKSPYPPSSSRKTAVNKGTSSSERRHSQQDSPKVGDSSIIIHGTSFEMATPTHTSYAKSYTKQEFDQAVKKLNESVLSIDKSKMNDAHSPMSEKRIHSNGEVSPRSPSVLLPQSALFANIDAQAMVSDRASLQTRMSDLSKMEQQIQEFRQSTLLQQENAITANNLRELNSEQIFAKLAEMDELARTLAMMVRETRAALQHYCDQDTISNASQRYMSPQPHQVQHRMSKTIITVENPNQKKHKRQLSLSKLNLFSSRRKQSVASNMQMGMAVKQDQIVSPAHANRCTSSMAGPRQSSGVFSTMSQRQNGLSDNQMYADPANDMAQKSSEILMRDQNDPTSMFVSSIPSASQALWWQQTANQAQMQGVTGADLAYSPVNQTRRVDDQKSKANYPPSSSTSAKKLASLNRPSTASGALPSFGQSGSGMRRTSEPDAGMGALAVSLGNDHDKQRGTSLRHKMSKVKTFTLSRTNSVTSNQGNRTSIVVSPKHFEHHPDNMINPDSGSAHSHQTQQERMMDLQTMAMHGMPVSPMMHSEAHSPNNSLSSMPRYILDGRASPTVLHPSPHLNRERSTSVSQNAQSPNHSGGVLWRLLTNRVQNQGRNAT</sequence>
<feature type="compositionally biased region" description="Low complexity" evidence="7">
    <location>
        <begin position="983"/>
        <end position="996"/>
    </location>
</feature>
<keyword evidence="2" id="KW-0808">Transferase</keyword>
<dbReference type="InterPro" id="IPR011009">
    <property type="entry name" value="Kinase-like_dom_sf"/>
</dbReference>
<evidence type="ECO:0000256" key="7">
    <source>
        <dbReference type="SAM" id="MobiDB-lite"/>
    </source>
</evidence>
<organism evidence="9 10">
    <name type="scientific">Meira miltonrushii</name>
    <dbReference type="NCBI Taxonomy" id="1280837"/>
    <lineage>
        <taxon>Eukaryota</taxon>
        <taxon>Fungi</taxon>
        <taxon>Dikarya</taxon>
        <taxon>Basidiomycota</taxon>
        <taxon>Ustilaginomycotina</taxon>
        <taxon>Exobasidiomycetes</taxon>
        <taxon>Exobasidiales</taxon>
        <taxon>Brachybasidiaceae</taxon>
        <taxon>Meira</taxon>
    </lineage>
</organism>
<name>A0A316V8G9_9BASI</name>
<feature type="compositionally biased region" description="Polar residues" evidence="7">
    <location>
        <begin position="430"/>
        <end position="448"/>
    </location>
</feature>
<proteinExistence type="predicted"/>
<feature type="region of interest" description="Disordered" evidence="7">
    <location>
        <begin position="1"/>
        <end position="87"/>
    </location>
</feature>
<evidence type="ECO:0000259" key="8">
    <source>
        <dbReference type="PROSITE" id="PS50011"/>
    </source>
</evidence>
<feature type="compositionally biased region" description="Basic and acidic residues" evidence="7">
    <location>
        <begin position="674"/>
        <end position="688"/>
    </location>
</feature>
<dbReference type="InterPro" id="IPR017441">
    <property type="entry name" value="Protein_kinase_ATP_BS"/>
</dbReference>
<dbReference type="GO" id="GO:0005524">
    <property type="term" value="F:ATP binding"/>
    <property type="evidence" value="ECO:0007669"/>
    <property type="project" value="UniProtKB-UniRule"/>
</dbReference>
<evidence type="ECO:0000313" key="10">
    <source>
        <dbReference type="Proteomes" id="UP000245771"/>
    </source>
</evidence>
<dbReference type="PROSITE" id="PS00108">
    <property type="entry name" value="PROTEIN_KINASE_ST"/>
    <property type="match status" value="1"/>
</dbReference>
<keyword evidence="3 6" id="KW-0547">Nucleotide-binding</keyword>
<dbReference type="PROSITE" id="PS50011">
    <property type="entry name" value="PROTEIN_KINASE_DOM"/>
    <property type="match status" value="1"/>
</dbReference>
<dbReference type="InterPro" id="IPR008271">
    <property type="entry name" value="Ser/Thr_kinase_AS"/>
</dbReference>
<feature type="binding site" evidence="6">
    <location>
        <position position="135"/>
    </location>
    <ligand>
        <name>ATP</name>
        <dbReference type="ChEBI" id="CHEBI:30616"/>
    </ligand>
</feature>
<evidence type="ECO:0000256" key="1">
    <source>
        <dbReference type="ARBA" id="ARBA00022527"/>
    </source>
</evidence>
<keyword evidence="10" id="KW-1185">Reference proteome</keyword>
<dbReference type="PROSITE" id="PS00107">
    <property type="entry name" value="PROTEIN_KINASE_ATP"/>
    <property type="match status" value="1"/>
</dbReference>
<dbReference type="InterPro" id="IPR000719">
    <property type="entry name" value="Prot_kinase_dom"/>
</dbReference>
<dbReference type="GeneID" id="37022786"/>
<dbReference type="SMART" id="SM00220">
    <property type="entry name" value="S_TKc"/>
    <property type="match status" value="1"/>
</dbReference>
<evidence type="ECO:0000256" key="3">
    <source>
        <dbReference type="ARBA" id="ARBA00022741"/>
    </source>
</evidence>
<feature type="compositionally biased region" description="Polar residues" evidence="7">
    <location>
        <begin position="460"/>
        <end position="480"/>
    </location>
</feature>
<evidence type="ECO:0000256" key="5">
    <source>
        <dbReference type="ARBA" id="ARBA00022840"/>
    </source>
</evidence>
<dbReference type="Pfam" id="PF00069">
    <property type="entry name" value="Pkinase"/>
    <property type="match status" value="1"/>
</dbReference>
<dbReference type="Gene3D" id="1.10.510.10">
    <property type="entry name" value="Transferase(Phosphotransferase) domain 1"/>
    <property type="match status" value="1"/>
</dbReference>
<keyword evidence="1" id="KW-0723">Serine/threonine-protein kinase</keyword>
<feature type="compositionally biased region" description="Basic and acidic residues" evidence="7">
    <location>
        <begin position="72"/>
        <end position="81"/>
    </location>
</feature>
<reference evidence="9 10" key="1">
    <citation type="journal article" date="2018" name="Mol. Biol. Evol.">
        <title>Broad Genomic Sampling Reveals a Smut Pathogenic Ancestry of the Fungal Clade Ustilaginomycotina.</title>
        <authorList>
            <person name="Kijpornyongpan T."/>
            <person name="Mondo S.J."/>
            <person name="Barry K."/>
            <person name="Sandor L."/>
            <person name="Lee J."/>
            <person name="Lipzen A."/>
            <person name="Pangilinan J."/>
            <person name="LaButti K."/>
            <person name="Hainaut M."/>
            <person name="Henrissat B."/>
            <person name="Grigoriev I.V."/>
            <person name="Spatafora J.W."/>
            <person name="Aime M.C."/>
        </authorList>
    </citation>
    <scope>NUCLEOTIDE SEQUENCE [LARGE SCALE GENOMIC DNA]</scope>
    <source>
        <strain evidence="9 10">MCA 3882</strain>
    </source>
</reference>
<dbReference type="Proteomes" id="UP000245771">
    <property type="component" value="Unassembled WGS sequence"/>
</dbReference>
<feature type="compositionally biased region" description="Low complexity" evidence="7">
    <location>
        <begin position="580"/>
        <end position="603"/>
    </location>
</feature>
<dbReference type="PANTHER" id="PTHR43895:SF150">
    <property type="entry name" value="SERINE_THREONINE-PROTEIN KINASE STK11"/>
    <property type="match status" value="1"/>
</dbReference>
<feature type="compositionally biased region" description="Polar residues" evidence="7">
    <location>
        <begin position="570"/>
        <end position="579"/>
    </location>
</feature>
<evidence type="ECO:0000256" key="4">
    <source>
        <dbReference type="ARBA" id="ARBA00022777"/>
    </source>
</evidence>
<dbReference type="AlphaFoldDB" id="A0A316V8G9"/>
<dbReference type="STRING" id="1280837.A0A316V8G9"/>
<feature type="region of interest" description="Disordered" evidence="7">
    <location>
        <begin position="674"/>
        <end position="697"/>
    </location>
</feature>
<dbReference type="InParanoid" id="A0A316V8G9"/>
<keyword evidence="5 6" id="KW-0067">ATP-binding</keyword>
<dbReference type="OrthoDB" id="68483at2759"/>
<feature type="compositionally biased region" description="Polar residues" evidence="7">
    <location>
        <begin position="13"/>
        <end position="28"/>
    </location>
</feature>
<evidence type="ECO:0000256" key="6">
    <source>
        <dbReference type="PROSITE-ProRule" id="PRU10141"/>
    </source>
</evidence>
<dbReference type="RefSeq" id="XP_025354082.1">
    <property type="nucleotide sequence ID" value="XM_025501005.1"/>
</dbReference>
<dbReference type="SUPFAM" id="SSF56112">
    <property type="entry name" value="Protein kinase-like (PK-like)"/>
    <property type="match status" value="1"/>
</dbReference>
<dbReference type="PANTHER" id="PTHR43895">
    <property type="entry name" value="CALCIUM/CALMODULIN-DEPENDENT PROTEIN KINASE KINASE-RELATED"/>
    <property type="match status" value="1"/>
</dbReference>
<keyword evidence="4" id="KW-0418">Kinase</keyword>
<dbReference type="EMBL" id="KZ819604">
    <property type="protein sequence ID" value="PWN33780.1"/>
    <property type="molecule type" value="Genomic_DNA"/>
</dbReference>
<feature type="region of interest" description="Disordered" evidence="7">
    <location>
        <begin position="1144"/>
        <end position="1177"/>
    </location>
</feature>
<dbReference type="CDD" id="cd14014">
    <property type="entry name" value="STKc_PknB_like"/>
    <property type="match status" value="1"/>
</dbReference>
<feature type="compositionally biased region" description="Polar residues" evidence="7">
    <location>
        <begin position="1162"/>
        <end position="1173"/>
    </location>
</feature>
<dbReference type="GO" id="GO:0005737">
    <property type="term" value="C:cytoplasm"/>
    <property type="evidence" value="ECO:0007669"/>
    <property type="project" value="TreeGrafter"/>
</dbReference>
<evidence type="ECO:0000256" key="2">
    <source>
        <dbReference type="ARBA" id="ARBA00022679"/>
    </source>
</evidence>